<dbReference type="AlphaFoldDB" id="A0A1M5LYN6"/>
<organism evidence="1 2">
    <name type="scientific">Chryseobacterium arachidis</name>
    <dbReference type="NCBI Taxonomy" id="1416778"/>
    <lineage>
        <taxon>Bacteria</taxon>
        <taxon>Pseudomonadati</taxon>
        <taxon>Bacteroidota</taxon>
        <taxon>Flavobacteriia</taxon>
        <taxon>Flavobacteriales</taxon>
        <taxon>Weeksellaceae</taxon>
        <taxon>Chryseobacterium group</taxon>
        <taxon>Chryseobacterium</taxon>
    </lineage>
</organism>
<name>A0A1M5LYN6_9FLAO</name>
<dbReference type="RefSeq" id="WP_072963938.1">
    <property type="nucleotide sequence ID" value="NZ_FQUT01000020.1"/>
</dbReference>
<evidence type="ECO:0000313" key="1">
    <source>
        <dbReference type="EMBL" id="SHG70030.1"/>
    </source>
</evidence>
<proteinExistence type="predicted"/>
<keyword evidence="2" id="KW-1185">Reference proteome</keyword>
<gene>
    <name evidence="1" type="ORF">SAMN05443633_12064</name>
</gene>
<dbReference type="SUPFAM" id="SSF52540">
    <property type="entry name" value="P-loop containing nucleoside triphosphate hydrolases"/>
    <property type="match status" value="1"/>
</dbReference>
<evidence type="ECO:0000313" key="2">
    <source>
        <dbReference type="Proteomes" id="UP000184518"/>
    </source>
</evidence>
<dbReference type="STRING" id="1416778.SAMN05443633_12064"/>
<accession>A0A1M5LYN6</accession>
<dbReference type="InterPro" id="IPR027417">
    <property type="entry name" value="P-loop_NTPase"/>
</dbReference>
<protein>
    <submittedName>
        <fullName evidence="1">Uncharacterized protein</fullName>
    </submittedName>
</protein>
<dbReference type="EMBL" id="FQUT01000020">
    <property type="protein sequence ID" value="SHG70030.1"/>
    <property type="molecule type" value="Genomic_DNA"/>
</dbReference>
<dbReference type="Proteomes" id="UP000184518">
    <property type="component" value="Unassembled WGS sequence"/>
</dbReference>
<reference evidence="2" key="1">
    <citation type="submission" date="2016-11" db="EMBL/GenBank/DDBJ databases">
        <authorList>
            <person name="Varghese N."/>
            <person name="Submissions S."/>
        </authorList>
    </citation>
    <scope>NUCLEOTIDE SEQUENCE [LARGE SCALE GENOMIC DNA]</scope>
    <source>
        <strain evidence="2">DSM 27619</strain>
    </source>
</reference>
<dbReference type="OrthoDB" id="997844at2"/>
<sequence length="487" mass="57755">MSFKLIAIRPLDGCNKKFLKNLIPNQIYKFYNEYEFYIAESQITSPIKGDITRIEFSSSVPENLYYQGNDEDKTKINISAIVGKNGSGKSALIDLFIAFTNNLAFLQEFQVNYDGYEDVIKLEYLENINIEVYYEINSIIYKIKLIQKEQLVKEVLKLENKTFIPFLKNDKELIELFFFHTNVTNYSIWAYNHHEMENFINSLFHKNDAYQIPIVLNPYRQQGGVINPQSEKGLAQDRLLFNILQPNENALRITENLNLLKIELKLKNVDFTEYSMYREKKGKSVYQIKYKEFRQAIDKENQTKSILKTLYTYYDLDYNDYQNNTWKTINEYLIYKTIKISTRYDEFQKYLDIESRQFYKDTFTEFLTDFSTDKSHITQKIRQCLNFIKFHEKLNIDLSTQELDPITYSKDIHELIKDKDNISILDLIPPPIFTIELLLSNNLTLGDLSSGEKQMISSVQSVLYHLNNLYSVREKEGKIKYNNFRYC</sequence>